<dbReference type="OrthoDB" id="772606at2759"/>
<feature type="compositionally biased region" description="Polar residues" evidence="2">
    <location>
        <begin position="242"/>
        <end position="255"/>
    </location>
</feature>
<keyword evidence="5" id="KW-1185">Reference proteome</keyword>
<dbReference type="PROSITE" id="PS50891">
    <property type="entry name" value="LOB"/>
    <property type="match status" value="1"/>
</dbReference>
<feature type="domain" description="LOB" evidence="3">
    <location>
        <begin position="5"/>
        <end position="106"/>
    </location>
</feature>
<comment type="similarity">
    <text evidence="1">Belongs to the LOB domain-containing protein family.</text>
</comment>
<dbReference type="InterPro" id="IPR004883">
    <property type="entry name" value="LOB"/>
</dbReference>
<accession>A0A8X8XZU9</accession>
<dbReference type="Pfam" id="PF03195">
    <property type="entry name" value="LOB"/>
    <property type="match status" value="1"/>
</dbReference>
<feature type="region of interest" description="Disordered" evidence="2">
    <location>
        <begin position="235"/>
        <end position="270"/>
    </location>
</feature>
<dbReference type="AlphaFoldDB" id="A0A8X8XZU9"/>
<proteinExistence type="inferred from homology"/>
<evidence type="ECO:0000259" key="3">
    <source>
        <dbReference type="PROSITE" id="PS50891"/>
    </source>
</evidence>
<name>A0A8X8XZU9_SALSN</name>
<dbReference type="PANTHER" id="PTHR31301">
    <property type="entry name" value="LOB DOMAIN-CONTAINING PROTEIN 4-RELATED"/>
    <property type="match status" value="1"/>
</dbReference>
<dbReference type="PANTHER" id="PTHR31301:SF68">
    <property type="entry name" value="LOB DOMAIN-CONTAINING PROTEIN 32-RELATED"/>
    <property type="match status" value="1"/>
</dbReference>
<sequence>MSSNSPCAACKCLRRKCTQECVFAPYFPPDNPQKFTNVHKVFGASNVSKLLNELSASQREDAVNSLAYEAEHRLRDPIYGCVGFISLLQQRLSQLHVNLENAKKELASYIGPSGMAPMLSHPGFAQQHALQPYHQLIPQNVPAMMGMQLVLRDQQQQQLLILEQDQHQQQLMIRDQAPPPQQQQQPHLVAQQQYLEVAREQEMMQHHNRSNEFMRFNSEGGGGGAVTATGLNQISSGGGAMQQPSLTLGSSYEASHQQFQHPEQEHEYEQGQLHPLHLLQLQQLQEYIEAQQDNERRMQKGKGKTDPCNGPSC</sequence>
<reference evidence="4" key="2">
    <citation type="submission" date="2020-08" db="EMBL/GenBank/DDBJ databases">
        <title>Plant Genome Project.</title>
        <authorList>
            <person name="Zhang R.-G."/>
        </authorList>
    </citation>
    <scope>NUCLEOTIDE SEQUENCE</scope>
    <source>
        <strain evidence="4">Huo1</strain>
        <tissue evidence="4">Leaf</tissue>
    </source>
</reference>
<protein>
    <recommendedName>
        <fullName evidence="3">LOB domain-containing protein</fullName>
    </recommendedName>
</protein>
<comment type="caution">
    <text evidence="4">The sequence shown here is derived from an EMBL/GenBank/DDBJ whole genome shotgun (WGS) entry which is preliminary data.</text>
</comment>
<evidence type="ECO:0000313" key="5">
    <source>
        <dbReference type="Proteomes" id="UP000298416"/>
    </source>
</evidence>
<dbReference type="Proteomes" id="UP000298416">
    <property type="component" value="Unassembled WGS sequence"/>
</dbReference>
<feature type="region of interest" description="Disordered" evidence="2">
    <location>
        <begin position="294"/>
        <end position="313"/>
    </location>
</feature>
<gene>
    <name evidence="4" type="ORF">SASPL_118184</name>
</gene>
<evidence type="ECO:0000256" key="1">
    <source>
        <dbReference type="ARBA" id="ARBA00005474"/>
    </source>
</evidence>
<evidence type="ECO:0000313" key="4">
    <source>
        <dbReference type="EMBL" id="KAG6421627.1"/>
    </source>
</evidence>
<reference evidence="4" key="1">
    <citation type="submission" date="2018-01" db="EMBL/GenBank/DDBJ databases">
        <authorList>
            <person name="Mao J.F."/>
        </authorList>
    </citation>
    <scope>NUCLEOTIDE SEQUENCE</scope>
    <source>
        <strain evidence="4">Huo1</strain>
        <tissue evidence="4">Leaf</tissue>
    </source>
</reference>
<organism evidence="4">
    <name type="scientific">Salvia splendens</name>
    <name type="common">Scarlet sage</name>
    <dbReference type="NCBI Taxonomy" id="180675"/>
    <lineage>
        <taxon>Eukaryota</taxon>
        <taxon>Viridiplantae</taxon>
        <taxon>Streptophyta</taxon>
        <taxon>Embryophyta</taxon>
        <taxon>Tracheophyta</taxon>
        <taxon>Spermatophyta</taxon>
        <taxon>Magnoliopsida</taxon>
        <taxon>eudicotyledons</taxon>
        <taxon>Gunneridae</taxon>
        <taxon>Pentapetalae</taxon>
        <taxon>asterids</taxon>
        <taxon>lamiids</taxon>
        <taxon>Lamiales</taxon>
        <taxon>Lamiaceae</taxon>
        <taxon>Nepetoideae</taxon>
        <taxon>Mentheae</taxon>
        <taxon>Salviinae</taxon>
        <taxon>Salvia</taxon>
        <taxon>Salvia subgen. Calosphace</taxon>
        <taxon>core Calosphace</taxon>
    </lineage>
</organism>
<dbReference type="EMBL" id="PNBA02000006">
    <property type="protein sequence ID" value="KAG6421627.1"/>
    <property type="molecule type" value="Genomic_DNA"/>
</dbReference>
<evidence type="ECO:0000256" key="2">
    <source>
        <dbReference type="SAM" id="MobiDB-lite"/>
    </source>
</evidence>